<dbReference type="AlphaFoldDB" id="A0AAD7XJB1"/>
<accession>A0AAD7XJB1</accession>
<dbReference type="SUPFAM" id="SSF56112">
    <property type="entry name" value="Protein kinase-like (PK-like)"/>
    <property type="match status" value="1"/>
</dbReference>
<evidence type="ECO:0000256" key="2">
    <source>
        <dbReference type="ARBA" id="ARBA00022840"/>
    </source>
</evidence>
<protein>
    <recommendedName>
        <fullName evidence="6">Protein kinase domain-containing protein</fullName>
    </recommendedName>
</protein>
<comment type="similarity">
    <text evidence="4">Belongs to the protein kinase superfamily.</text>
</comment>
<keyword evidence="4" id="KW-0808">Transferase</keyword>
<dbReference type="InterPro" id="IPR017441">
    <property type="entry name" value="Protein_kinase_ATP_BS"/>
</dbReference>
<dbReference type="PROSITE" id="PS00107">
    <property type="entry name" value="PROTEIN_KINASE_ATP"/>
    <property type="match status" value="1"/>
</dbReference>
<dbReference type="PROSITE" id="PS00108">
    <property type="entry name" value="PROTEIN_KINASE_ST"/>
    <property type="match status" value="1"/>
</dbReference>
<name>A0AAD7XJB1_9STRA</name>
<dbReference type="GO" id="GO:0005524">
    <property type="term" value="F:ATP binding"/>
    <property type="evidence" value="ECO:0007669"/>
    <property type="project" value="UniProtKB-UniRule"/>
</dbReference>
<feature type="binding site" evidence="3">
    <location>
        <position position="79"/>
    </location>
    <ligand>
        <name>ATP</name>
        <dbReference type="ChEBI" id="CHEBI:30616"/>
    </ligand>
</feature>
<feature type="compositionally biased region" description="Basic residues" evidence="5">
    <location>
        <begin position="8"/>
        <end position="19"/>
    </location>
</feature>
<sequence>MGLCPSRQSHHHQSHHHRKVSAEQSYKAKEDAVAGLGTLEVKRKYRIDFSQQGKLGSGAYSTVYRCTSLEVEREECAVKVIRLGKMAPDELAALKVEVEILREIDHPNVIKLYDYFEDDIDVTPEPMAYIVTEILEGGELFDRIVERTYYSEFEARKVIQILLDVMTHLHDKNIAHRDLKPENLLLKSQKNDHSLKVADFGFAARSHGATLSTQCGTPNYVAPEIIRNEKYGFEVDMWSVGVLTFVLLGGYPPFHNDNQKELFRRIKHADFQFDPQYWNVVTDDAKDFITKLLVPNPTKRLTARQAMVHPWLVKGDHDLVSRHLDSALTNLQGFNAKRKFKAAAKMIITARRLSRTAQPGTEEESAYRLVHVAEDDTSYRSPLPDDPPAAAAAAEPAPDREPLPAQ</sequence>
<organism evidence="7 8">
    <name type="scientific">Chrysophaeum taylorii</name>
    <dbReference type="NCBI Taxonomy" id="2483200"/>
    <lineage>
        <taxon>Eukaryota</taxon>
        <taxon>Sar</taxon>
        <taxon>Stramenopiles</taxon>
        <taxon>Ochrophyta</taxon>
        <taxon>Pelagophyceae</taxon>
        <taxon>Pelagomonadales</taxon>
        <taxon>Pelagomonadaceae</taxon>
        <taxon>Chrysophaeum</taxon>
    </lineage>
</organism>
<dbReference type="PANTHER" id="PTHR24347">
    <property type="entry name" value="SERINE/THREONINE-PROTEIN KINASE"/>
    <property type="match status" value="1"/>
</dbReference>
<dbReference type="InterPro" id="IPR011009">
    <property type="entry name" value="Kinase-like_dom_sf"/>
</dbReference>
<feature type="region of interest" description="Disordered" evidence="5">
    <location>
        <begin position="376"/>
        <end position="406"/>
    </location>
</feature>
<reference evidence="7" key="1">
    <citation type="submission" date="2023-01" db="EMBL/GenBank/DDBJ databases">
        <title>Metagenome sequencing of chrysophaentin producing Chrysophaeum taylorii.</title>
        <authorList>
            <person name="Davison J."/>
            <person name="Bewley C."/>
        </authorList>
    </citation>
    <scope>NUCLEOTIDE SEQUENCE</scope>
    <source>
        <strain evidence="7">NIES-1699</strain>
    </source>
</reference>
<evidence type="ECO:0000256" key="3">
    <source>
        <dbReference type="PROSITE-ProRule" id="PRU10141"/>
    </source>
</evidence>
<dbReference type="Gene3D" id="1.10.510.10">
    <property type="entry name" value="Transferase(Phosphotransferase) domain 1"/>
    <property type="match status" value="1"/>
</dbReference>
<feature type="region of interest" description="Disordered" evidence="5">
    <location>
        <begin position="1"/>
        <end position="26"/>
    </location>
</feature>
<keyword evidence="4" id="KW-0723">Serine/threonine-protein kinase</keyword>
<keyword evidence="4" id="KW-0418">Kinase</keyword>
<dbReference type="FunFam" id="1.10.510.10:FF:000571">
    <property type="entry name" value="Maternal embryonic leucine zipper kinase"/>
    <property type="match status" value="1"/>
</dbReference>
<gene>
    <name evidence="7" type="ORF">CTAYLR_002492</name>
</gene>
<evidence type="ECO:0000313" key="7">
    <source>
        <dbReference type="EMBL" id="KAJ8604282.1"/>
    </source>
</evidence>
<keyword evidence="8" id="KW-1185">Reference proteome</keyword>
<evidence type="ECO:0000313" key="8">
    <source>
        <dbReference type="Proteomes" id="UP001230188"/>
    </source>
</evidence>
<dbReference type="EMBL" id="JAQMWT010000334">
    <property type="protein sequence ID" value="KAJ8604282.1"/>
    <property type="molecule type" value="Genomic_DNA"/>
</dbReference>
<dbReference type="PROSITE" id="PS50011">
    <property type="entry name" value="PROTEIN_KINASE_DOM"/>
    <property type="match status" value="1"/>
</dbReference>
<keyword evidence="2 3" id="KW-0067">ATP-binding</keyword>
<feature type="domain" description="Protein kinase" evidence="6">
    <location>
        <begin position="49"/>
        <end position="312"/>
    </location>
</feature>
<dbReference type="InterPro" id="IPR000719">
    <property type="entry name" value="Prot_kinase_dom"/>
</dbReference>
<feature type="compositionally biased region" description="Basic and acidic residues" evidence="5">
    <location>
        <begin position="397"/>
        <end position="406"/>
    </location>
</feature>
<keyword evidence="1 3" id="KW-0547">Nucleotide-binding</keyword>
<evidence type="ECO:0000259" key="6">
    <source>
        <dbReference type="PROSITE" id="PS50011"/>
    </source>
</evidence>
<evidence type="ECO:0000256" key="5">
    <source>
        <dbReference type="SAM" id="MobiDB-lite"/>
    </source>
</evidence>
<dbReference type="Pfam" id="PF00069">
    <property type="entry name" value="Pkinase"/>
    <property type="match status" value="1"/>
</dbReference>
<evidence type="ECO:0000256" key="1">
    <source>
        <dbReference type="ARBA" id="ARBA00022741"/>
    </source>
</evidence>
<dbReference type="GO" id="GO:0004674">
    <property type="term" value="F:protein serine/threonine kinase activity"/>
    <property type="evidence" value="ECO:0007669"/>
    <property type="project" value="UniProtKB-KW"/>
</dbReference>
<evidence type="ECO:0000256" key="4">
    <source>
        <dbReference type="RuleBase" id="RU000304"/>
    </source>
</evidence>
<dbReference type="CDD" id="cd05117">
    <property type="entry name" value="STKc_CAMK"/>
    <property type="match status" value="1"/>
</dbReference>
<proteinExistence type="inferred from homology"/>
<comment type="caution">
    <text evidence="7">The sequence shown here is derived from an EMBL/GenBank/DDBJ whole genome shotgun (WGS) entry which is preliminary data.</text>
</comment>
<dbReference type="InterPro" id="IPR008271">
    <property type="entry name" value="Ser/Thr_kinase_AS"/>
</dbReference>
<dbReference type="SMART" id="SM00220">
    <property type="entry name" value="S_TKc"/>
    <property type="match status" value="1"/>
</dbReference>
<dbReference type="Proteomes" id="UP001230188">
    <property type="component" value="Unassembled WGS sequence"/>
</dbReference>